<evidence type="ECO:0000259" key="3">
    <source>
        <dbReference type="Pfam" id="PF03168"/>
    </source>
</evidence>
<accession>A0ABD1X760</accession>
<feature type="transmembrane region" description="Helical" evidence="2">
    <location>
        <begin position="30"/>
        <end position="54"/>
    </location>
</feature>
<dbReference type="Pfam" id="PF03168">
    <property type="entry name" value="LEA_2"/>
    <property type="match status" value="1"/>
</dbReference>
<evidence type="ECO:0000256" key="2">
    <source>
        <dbReference type="SAM" id="Phobius"/>
    </source>
</evidence>
<sequence>MEVESSKQEDNKTMMAQHDRNPSKKRRRRTICLVVISVILALALIFTILGLTVFKAKRPVTTVNSVALADLDFSLDIIRLKVYLNVTVDTSVAVKNPNRVGFKYKNSTAFLKYRGDVVGEVPIPAGKIGARDSQTMNLTLTLMADRVLSNSNLYSDIMSGTLPLQTYTRIAGKILWTRFVPIAHAQVFILTIHVTLLSNPLGKFVYYLSCQIRIWINETMPKTMEHSMMEEMMEHSRHKQIVIMISIDRTMLAFGRLGAE</sequence>
<proteinExistence type="predicted"/>
<evidence type="ECO:0000313" key="4">
    <source>
        <dbReference type="EMBL" id="KAL2557616.1"/>
    </source>
</evidence>
<dbReference type="EMBL" id="JBFOLJ010000001">
    <property type="protein sequence ID" value="KAL2557616.1"/>
    <property type="molecule type" value="Genomic_DNA"/>
</dbReference>
<dbReference type="SUPFAM" id="SSF117070">
    <property type="entry name" value="LEA14-like"/>
    <property type="match status" value="1"/>
</dbReference>
<keyword evidence="5" id="KW-1185">Reference proteome</keyword>
<dbReference type="PANTHER" id="PTHR31852">
    <property type="entry name" value="LATE EMBRYOGENESIS ABUNDANT (LEA) HYDROXYPROLINE-RICH GLYCOPROTEIN FAMILY"/>
    <property type="match status" value="1"/>
</dbReference>
<keyword evidence="2" id="KW-0812">Transmembrane</keyword>
<dbReference type="InterPro" id="IPR055301">
    <property type="entry name" value="Lea14-like_2"/>
</dbReference>
<keyword evidence="2" id="KW-1133">Transmembrane helix</keyword>
<name>A0ABD1X760_9LAMI</name>
<feature type="region of interest" description="Disordered" evidence="1">
    <location>
        <begin position="1"/>
        <end position="23"/>
    </location>
</feature>
<dbReference type="InterPro" id="IPR004864">
    <property type="entry name" value="LEA_2"/>
</dbReference>
<comment type="caution">
    <text evidence="4">The sequence shown here is derived from an EMBL/GenBank/DDBJ whole genome shotgun (WGS) entry which is preliminary data.</text>
</comment>
<evidence type="ECO:0000256" key="1">
    <source>
        <dbReference type="SAM" id="MobiDB-lite"/>
    </source>
</evidence>
<feature type="domain" description="Late embryogenesis abundant protein LEA-2 subgroup" evidence="3">
    <location>
        <begin position="92"/>
        <end position="178"/>
    </location>
</feature>
<keyword evidence="2" id="KW-0472">Membrane</keyword>
<protein>
    <submittedName>
        <fullName evidence="4">Late embryogenesis abundant protein domain-containing protein</fullName>
    </submittedName>
</protein>
<gene>
    <name evidence="4" type="ORF">Fot_02355</name>
</gene>
<dbReference type="Gene3D" id="2.60.40.1820">
    <property type="match status" value="1"/>
</dbReference>
<feature type="compositionally biased region" description="Basic and acidic residues" evidence="1">
    <location>
        <begin position="1"/>
        <end position="22"/>
    </location>
</feature>
<evidence type="ECO:0000313" key="5">
    <source>
        <dbReference type="Proteomes" id="UP001604277"/>
    </source>
</evidence>
<dbReference type="AlphaFoldDB" id="A0ABD1X760"/>
<dbReference type="Proteomes" id="UP001604277">
    <property type="component" value="Unassembled WGS sequence"/>
</dbReference>
<reference evidence="5" key="1">
    <citation type="submission" date="2024-07" db="EMBL/GenBank/DDBJ databases">
        <title>Two chromosome-level genome assemblies of Korean endemic species Abeliophyllum distichum and Forsythia ovata (Oleaceae).</title>
        <authorList>
            <person name="Jang H."/>
        </authorList>
    </citation>
    <scope>NUCLEOTIDE SEQUENCE [LARGE SCALE GENOMIC DNA]</scope>
</reference>
<organism evidence="4 5">
    <name type="scientific">Forsythia ovata</name>
    <dbReference type="NCBI Taxonomy" id="205694"/>
    <lineage>
        <taxon>Eukaryota</taxon>
        <taxon>Viridiplantae</taxon>
        <taxon>Streptophyta</taxon>
        <taxon>Embryophyta</taxon>
        <taxon>Tracheophyta</taxon>
        <taxon>Spermatophyta</taxon>
        <taxon>Magnoliopsida</taxon>
        <taxon>eudicotyledons</taxon>
        <taxon>Gunneridae</taxon>
        <taxon>Pentapetalae</taxon>
        <taxon>asterids</taxon>
        <taxon>lamiids</taxon>
        <taxon>Lamiales</taxon>
        <taxon>Oleaceae</taxon>
        <taxon>Forsythieae</taxon>
        <taxon>Forsythia</taxon>
    </lineage>
</organism>